<sequence length="87" mass="10171">MDEVASYLQQLNPHDLTFTMWPSPHVTKEQTGWASIHACFSDRTHTGIDTSLPWHWKPVPPYRMPRIPTTRSRSYQAGLRLNRIEPK</sequence>
<dbReference type="Proteomes" id="UP001162480">
    <property type="component" value="Chromosome 12"/>
</dbReference>
<gene>
    <name evidence="1" type="ORF">OCTVUL_1B000490</name>
</gene>
<accession>A0AA36BCC0</accession>
<organism evidence="1 2">
    <name type="scientific">Octopus vulgaris</name>
    <name type="common">Common octopus</name>
    <dbReference type="NCBI Taxonomy" id="6645"/>
    <lineage>
        <taxon>Eukaryota</taxon>
        <taxon>Metazoa</taxon>
        <taxon>Spiralia</taxon>
        <taxon>Lophotrochozoa</taxon>
        <taxon>Mollusca</taxon>
        <taxon>Cephalopoda</taxon>
        <taxon>Coleoidea</taxon>
        <taxon>Octopodiformes</taxon>
        <taxon>Octopoda</taxon>
        <taxon>Incirrata</taxon>
        <taxon>Octopodidae</taxon>
        <taxon>Octopus</taxon>
    </lineage>
</organism>
<evidence type="ECO:0000313" key="1">
    <source>
        <dbReference type="EMBL" id="CAI9731458.1"/>
    </source>
</evidence>
<keyword evidence="2" id="KW-1185">Reference proteome</keyword>
<dbReference type="EMBL" id="OX597825">
    <property type="protein sequence ID" value="CAI9731458.1"/>
    <property type="molecule type" value="Genomic_DNA"/>
</dbReference>
<evidence type="ECO:0000313" key="2">
    <source>
        <dbReference type="Proteomes" id="UP001162480"/>
    </source>
</evidence>
<name>A0AA36BCC0_OCTVU</name>
<protein>
    <submittedName>
        <fullName evidence="1">Uncharacterized protein</fullName>
    </submittedName>
</protein>
<reference evidence="1" key="1">
    <citation type="submission" date="2023-08" db="EMBL/GenBank/DDBJ databases">
        <authorList>
            <person name="Alioto T."/>
            <person name="Alioto T."/>
            <person name="Gomez Garrido J."/>
        </authorList>
    </citation>
    <scope>NUCLEOTIDE SEQUENCE</scope>
</reference>
<dbReference type="AlphaFoldDB" id="A0AA36BCC0"/>
<proteinExistence type="predicted"/>